<proteinExistence type="predicted"/>
<accession>A0A822XHK2</accession>
<organism evidence="1 2">
    <name type="scientific">Nelumbo nucifera</name>
    <name type="common">Sacred lotus</name>
    <dbReference type="NCBI Taxonomy" id="4432"/>
    <lineage>
        <taxon>Eukaryota</taxon>
        <taxon>Viridiplantae</taxon>
        <taxon>Streptophyta</taxon>
        <taxon>Embryophyta</taxon>
        <taxon>Tracheophyta</taxon>
        <taxon>Spermatophyta</taxon>
        <taxon>Magnoliopsida</taxon>
        <taxon>Proteales</taxon>
        <taxon>Nelumbonaceae</taxon>
        <taxon>Nelumbo</taxon>
    </lineage>
</organism>
<evidence type="ECO:0000313" key="1">
    <source>
        <dbReference type="EMBL" id="DAD18486.1"/>
    </source>
</evidence>
<dbReference type="AlphaFoldDB" id="A0A822XHK2"/>
<protein>
    <submittedName>
        <fullName evidence="1">Uncharacterized protein</fullName>
    </submittedName>
</protein>
<gene>
    <name evidence="1" type="ORF">HUJ06_019949</name>
</gene>
<keyword evidence="2" id="KW-1185">Reference proteome</keyword>
<reference evidence="1 2" key="1">
    <citation type="journal article" date="2020" name="Mol. Biol. Evol.">
        <title>Distinct Expression and Methylation Patterns for Genes with Different Fates following a Single Whole-Genome Duplication in Flowering Plants.</title>
        <authorList>
            <person name="Shi T."/>
            <person name="Rahmani R.S."/>
            <person name="Gugger P.F."/>
            <person name="Wang M."/>
            <person name="Li H."/>
            <person name="Zhang Y."/>
            <person name="Li Z."/>
            <person name="Wang Q."/>
            <person name="Van de Peer Y."/>
            <person name="Marchal K."/>
            <person name="Chen J."/>
        </authorList>
    </citation>
    <scope>NUCLEOTIDE SEQUENCE [LARGE SCALE GENOMIC DNA]</scope>
    <source>
        <tissue evidence="1">Leaf</tissue>
    </source>
</reference>
<name>A0A822XHK2_NELNU</name>
<sequence>MCAVSVTSPQRSCCCEAYLMSELELEELPRSLTGARSISSKVTMGAGHHRDNASFLGIEPAVVPSHLCNQVRDGRSQNLSKGSKIAFLFFSNRGSINYYFKEREELKSWSPLFFVFLVVARQFLQESLFPLIHSCALSLLHGSVGSGTRCTVAN</sequence>
<evidence type="ECO:0000313" key="2">
    <source>
        <dbReference type="Proteomes" id="UP000607653"/>
    </source>
</evidence>
<comment type="caution">
    <text evidence="1">The sequence shown here is derived from an EMBL/GenBank/DDBJ whole genome shotgun (WGS) entry which is preliminary data.</text>
</comment>
<dbReference type="Proteomes" id="UP000607653">
    <property type="component" value="Unassembled WGS sequence"/>
</dbReference>
<dbReference type="EMBL" id="DUZY01000001">
    <property type="protein sequence ID" value="DAD18486.1"/>
    <property type="molecule type" value="Genomic_DNA"/>
</dbReference>